<dbReference type="Pfam" id="PF07559">
    <property type="entry name" value="FlgE_D2"/>
    <property type="match status" value="1"/>
</dbReference>
<dbReference type="Pfam" id="PF00460">
    <property type="entry name" value="Flg_bb_rod"/>
    <property type="match status" value="1"/>
</dbReference>
<evidence type="ECO:0000256" key="2">
    <source>
        <dbReference type="ARBA" id="ARBA00009677"/>
    </source>
</evidence>
<dbReference type="PANTHER" id="PTHR30435:SF1">
    <property type="entry name" value="FLAGELLAR HOOK PROTEIN FLGE"/>
    <property type="match status" value="1"/>
</dbReference>
<evidence type="ECO:0000259" key="9">
    <source>
        <dbReference type="Pfam" id="PF22692"/>
    </source>
</evidence>
<evidence type="ECO:0000256" key="1">
    <source>
        <dbReference type="ARBA" id="ARBA00004117"/>
    </source>
</evidence>
<comment type="caution">
    <text evidence="10">The sequence shown here is derived from an EMBL/GenBank/DDBJ whole genome shotgun (WGS) entry which is preliminary data.</text>
</comment>
<evidence type="ECO:0000313" key="10">
    <source>
        <dbReference type="EMBL" id="RFA38315.1"/>
    </source>
</evidence>
<dbReference type="InterPro" id="IPR011491">
    <property type="entry name" value="FlgE_D2"/>
</dbReference>
<evidence type="ECO:0000259" key="6">
    <source>
        <dbReference type="Pfam" id="PF00460"/>
    </source>
</evidence>
<dbReference type="NCBIfam" id="TIGR03506">
    <property type="entry name" value="FlgEFG_subfam"/>
    <property type="match status" value="1"/>
</dbReference>
<feature type="domain" description="Flagellar basal body rod protein N-terminal" evidence="6">
    <location>
        <begin position="5"/>
        <end position="33"/>
    </location>
</feature>
<feature type="domain" description="Flagellar basal-body/hook protein C-terminal" evidence="7">
    <location>
        <begin position="350"/>
        <end position="390"/>
    </location>
</feature>
<dbReference type="PANTHER" id="PTHR30435">
    <property type="entry name" value="FLAGELLAR PROTEIN"/>
    <property type="match status" value="1"/>
</dbReference>
<dbReference type="OrthoDB" id="8578401at2"/>
<protein>
    <recommendedName>
        <fullName evidence="3 5">Flagellar hook protein FlgE</fullName>
    </recommendedName>
</protein>
<accession>A0A3E0X0X1</accession>
<gene>
    <name evidence="10" type="primary">flgE</name>
    <name evidence="10" type="ORF">CAL65_05685</name>
</gene>
<dbReference type="Gene3D" id="2.60.98.20">
    <property type="entry name" value="Flagellar hook protein FlgE"/>
    <property type="match status" value="1"/>
</dbReference>
<evidence type="ECO:0000256" key="4">
    <source>
        <dbReference type="ARBA" id="ARBA00023143"/>
    </source>
</evidence>
<dbReference type="GO" id="GO:0009425">
    <property type="term" value="C:bacterial-type flagellum basal body"/>
    <property type="evidence" value="ECO:0007669"/>
    <property type="project" value="UniProtKB-SubCell"/>
</dbReference>
<organism evidence="10 11">
    <name type="scientific">Alkalilimnicola ehrlichii</name>
    <dbReference type="NCBI Taxonomy" id="351052"/>
    <lineage>
        <taxon>Bacteria</taxon>
        <taxon>Pseudomonadati</taxon>
        <taxon>Pseudomonadota</taxon>
        <taxon>Gammaproteobacteria</taxon>
        <taxon>Chromatiales</taxon>
        <taxon>Ectothiorhodospiraceae</taxon>
        <taxon>Alkalilimnicola</taxon>
    </lineage>
</organism>
<evidence type="ECO:0000313" key="11">
    <source>
        <dbReference type="Proteomes" id="UP000256763"/>
    </source>
</evidence>
<sequence>MSFDISLTGLNAINSQLNTISQNVANTGTVGFKSSRTDFASVYADSQPMGVEVAGITQSISLGGPLNPTGRDLDLAISGGGFFVTRAANGDVTYTRAGVFNTNRDDYIINNHGHRLQGYPVNANGDLMTGAVGDLRLQTGNLPAEATESVDFVMNLNADDEIPAVAFDPDNAESYNSTYTTEVYDSLGRAHALTQYFVKTDDANNEWQVHYFIDGTALGTHDVEFDGFGNLVAGAGSNINYAPGAGANALDIDLNYTGSTQTGSPFVVTTNRADGHPPGERTGLEIAEDGQVFATFSNGERLLQGQVILANFANPEGLRNISGTAWRETAESGTALLGTPGTGQYGGINSGMLESSNVDLTQQLVGLMEGQRNYQANSRVISTQNELTQILFSAL</sequence>
<dbReference type="NCBIfam" id="NF005286">
    <property type="entry name" value="PRK06803.1"/>
    <property type="match status" value="1"/>
</dbReference>
<dbReference type="GO" id="GO:0071978">
    <property type="term" value="P:bacterial-type flagellum-dependent swarming motility"/>
    <property type="evidence" value="ECO:0007669"/>
    <property type="project" value="TreeGrafter"/>
</dbReference>
<evidence type="ECO:0000256" key="5">
    <source>
        <dbReference type="RuleBase" id="RU362116"/>
    </source>
</evidence>
<dbReference type="InterPro" id="IPR037058">
    <property type="entry name" value="Falgellar_hook_FlgE_sf"/>
</dbReference>
<dbReference type="GO" id="GO:0009424">
    <property type="term" value="C:bacterial-type flagellum hook"/>
    <property type="evidence" value="ECO:0007669"/>
    <property type="project" value="TreeGrafter"/>
</dbReference>
<dbReference type="InterPro" id="IPR053967">
    <property type="entry name" value="LlgE_F_G-like_D1"/>
</dbReference>
<keyword evidence="10" id="KW-0282">Flagellum</keyword>
<dbReference type="SUPFAM" id="SSF117143">
    <property type="entry name" value="Flagellar hook protein flgE"/>
    <property type="match status" value="1"/>
</dbReference>
<dbReference type="InterPro" id="IPR010930">
    <property type="entry name" value="Flg_bb/hook_C_dom"/>
</dbReference>
<comment type="subcellular location">
    <subcellularLocation>
        <location evidence="1 5">Bacterial flagellum basal body</location>
    </subcellularLocation>
</comment>
<reference evidence="11" key="1">
    <citation type="submission" date="2017-05" db="EMBL/GenBank/DDBJ databases">
        <authorList>
            <person name="Sharma S."/>
            <person name="Sidhu C."/>
            <person name="Pinnaka A.K."/>
        </authorList>
    </citation>
    <scope>NUCLEOTIDE SEQUENCE [LARGE SCALE GENOMIC DNA]</scope>
    <source>
        <strain evidence="11">AK93</strain>
    </source>
</reference>
<name>A0A3E0X0X1_9GAMM</name>
<dbReference type="NCBIfam" id="NF004238">
    <property type="entry name" value="PRK05682.1-1"/>
    <property type="match status" value="1"/>
</dbReference>
<keyword evidence="10" id="KW-0966">Cell projection</keyword>
<dbReference type="InterPro" id="IPR020013">
    <property type="entry name" value="Flagellar_FlgE/F/G"/>
</dbReference>
<comment type="function">
    <text evidence="5">A flexible structure which links the flagellar filament to the drive apparatus in the basal body.</text>
</comment>
<keyword evidence="10" id="KW-0969">Cilium</keyword>
<keyword evidence="4 5" id="KW-0975">Bacterial flagellum</keyword>
<keyword evidence="11" id="KW-1185">Reference proteome</keyword>
<dbReference type="EMBL" id="NFZW01000004">
    <property type="protein sequence ID" value="RFA38315.1"/>
    <property type="molecule type" value="Genomic_DNA"/>
</dbReference>
<evidence type="ECO:0000259" key="7">
    <source>
        <dbReference type="Pfam" id="PF06429"/>
    </source>
</evidence>
<evidence type="ECO:0000259" key="8">
    <source>
        <dbReference type="Pfam" id="PF07559"/>
    </source>
</evidence>
<dbReference type="AlphaFoldDB" id="A0A3E0X0X1"/>
<dbReference type="Proteomes" id="UP000256763">
    <property type="component" value="Unassembled WGS sequence"/>
</dbReference>
<dbReference type="Pfam" id="PF06429">
    <property type="entry name" value="Flg_bbr_C"/>
    <property type="match status" value="1"/>
</dbReference>
<feature type="domain" description="Flagellar hook protein FlgE D2" evidence="8">
    <location>
        <begin position="155"/>
        <end position="276"/>
    </location>
</feature>
<proteinExistence type="inferred from homology"/>
<feature type="domain" description="Flagellar hook protein FlgE/F/G-like D1" evidence="9">
    <location>
        <begin position="76"/>
        <end position="118"/>
    </location>
</feature>
<dbReference type="Pfam" id="PF22692">
    <property type="entry name" value="LlgE_F_G_D1"/>
    <property type="match status" value="1"/>
</dbReference>
<dbReference type="RefSeq" id="WP_116301173.1">
    <property type="nucleotide sequence ID" value="NZ_NFZV01000003.1"/>
</dbReference>
<evidence type="ECO:0000256" key="3">
    <source>
        <dbReference type="ARBA" id="ARBA00019015"/>
    </source>
</evidence>
<dbReference type="InterPro" id="IPR037925">
    <property type="entry name" value="FlgE/F/G-like"/>
</dbReference>
<comment type="similarity">
    <text evidence="2 5">Belongs to the flagella basal body rod proteins family.</text>
</comment>
<dbReference type="GO" id="GO:0005829">
    <property type="term" value="C:cytosol"/>
    <property type="evidence" value="ECO:0007669"/>
    <property type="project" value="TreeGrafter"/>
</dbReference>
<dbReference type="InterPro" id="IPR001444">
    <property type="entry name" value="Flag_bb_rod_N"/>
</dbReference>